<comment type="similarity">
    <text evidence="1">Belongs to the JARID1 histone demethylase family.</text>
</comment>
<dbReference type="InterPro" id="IPR014710">
    <property type="entry name" value="RmlC-like_jellyroll"/>
</dbReference>
<evidence type="ECO:0000259" key="2">
    <source>
        <dbReference type="Pfam" id="PF13621"/>
    </source>
</evidence>
<gene>
    <name evidence="3" type="ORF">WJX84_009057</name>
</gene>
<comment type="caution">
    <text evidence="3">The sequence shown here is derived from an EMBL/GenBank/DDBJ whole genome shotgun (WGS) entry which is preliminary data.</text>
</comment>
<dbReference type="Pfam" id="PF13621">
    <property type="entry name" value="Cupin_8"/>
    <property type="match status" value="1"/>
</dbReference>
<dbReference type="Gene3D" id="2.60.120.10">
    <property type="entry name" value="Jelly Rolls"/>
    <property type="match status" value="1"/>
</dbReference>
<evidence type="ECO:0000313" key="3">
    <source>
        <dbReference type="EMBL" id="KAK9849656.1"/>
    </source>
</evidence>
<proteinExistence type="inferred from homology"/>
<reference evidence="3 4" key="1">
    <citation type="journal article" date="2024" name="Nat. Commun.">
        <title>Phylogenomics reveals the evolutionary origins of lichenization in chlorophyte algae.</title>
        <authorList>
            <person name="Puginier C."/>
            <person name="Libourel C."/>
            <person name="Otte J."/>
            <person name="Skaloud P."/>
            <person name="Haon M."/>
            <person name="Grisel S."/>
            <person name="Petersen M."/>
            <person name="Berrin J.G."/>
            <person name="Delaux P.M."/>
            <person name="Dal Grande F."/>
            <person name="Keller J."/>
        </authorList>
    </citation>
    <scope>NUCLEOTIDE SEQUENCE [LARGE SCALE GENOMIC DNA]</scope>
    <source>
        <strain evidence="3 4">SAG 2523</strain>
    </source>
</reference>
<name>A0AAW1SM70_9CHLO</name>
<organism evidence="3 4">
    <name type="scientific">Apatococcus fuscideae</name>
    <dbReference type="NCBI Taxonomy" id="2026836"/>
    <lineage>
        <taxon>Eukaryota</taxon>
        <taxon>Viridiplantae</taxon>
        <taxon>Chlorophyta</taxon>
        <taxon>core chlorophytes</taxon>
        <taxon>Trebouxiophyceae</taxon>
        <taxon>Chlorellales</taxon>
        <taxon>Chlorellaceae</taxon>
        <taxon>Apatococcus</taxon>
    </lineage>
</organism>
<feature type="domain" description="Cupin-like" evidence="2">
    <location>
        <begin position="31"/>
        <end position="86"/>
    </location>
</feature>
<dbReference type="SUPFAM" id="SSF51197">
    <property type="entry name" value="Clavaminate synthase-like"/>
    <property type="match status" value="1"/>
</dbReference>
<keyword evidence="4" id="KW-1185">Reference proteome</keyword>
<dbReference type="AlphaFoldDB" id="A0AAW1SM70"/>
<evidence type="ECO:0000313" key="4">
    <source>
        <dbReference type="Proteomes" id="UP001485043"/>
    </source>
</evidence>
<dbReference type="Proteomes" id="UP001485043">
    <property type="component" value="Unassembled WGS sequence"/>
</dbReference>
<protein>
    <recommendedName>
        <fullName evidence="2">Cupin-like domain-containing protein</fullName>
    </recommendedName>
</protein>
<evidence type="ECO:0000256" key="1">
    <source>
        <dbReference type="ARBA" id="ARBA00006801"/>
    </source>
</evidence>
<dbReference type="EMBL" id="JALJOV010001329">
    <property type="protein sequence ID" value="KAK9849656.1"/>
    <property type="molecule type" value="Genomic_DNA"/>
</dbReference>
<accession>A0AAW1SM70</accession>
<sequence>MDCLKKLSREIRELDLGTQVDVCDGVPDRLSFLRDYVACNKPLLIRGAVQHWPAVKDDKWSWEGLQGKLDGKQVTVAVMPNGRADADY</sequence>
<dbReference type="InterPro" id="IPR041667">
    <property type="entry name" value="Cupin_8"/>
</dbReference>